<proteinExistence type="predicted"/>
<dbReference type="InterPro" id="IPR051448">
    <property type="entry name" value="CdaR-like_regulators"/>
</dbReference>
<comment type="caution">
    <text evidence="3">The sequence shown here is derived from an EMBL/GenBank/DDBJ whole genome shotgun (WGS) entry which is preliminary data.</text>
</comment>
<reference evidence="3" key="1">
    <citation type="journal article" date="2014" name="Int. J. Syst. Evol. Microbiol.">
        <title>Complete genome sequence of Corynebacterium casei LMG S-19264T (=DSM 44701T), isolated from a smear-ripened cheese.</title>
        <authorList>
            <consortium name="US DOE Joint Genome Institute (JGI-PGF)"/>
            <person name="Walter F."/>
            <person name="Albersmeier A."/>
            <person name="Kalinowski J."/>
            <person name="Ruckert C."/>
        </authorList>
    </citation>
    <scope>NUCLEOTIDE SEQUENCE</scope>
    <source>
        <strain evidence="3">CGMCC 4.7403</strain>
    </source>
</reference>
<evidence type="ECO:0000313" key="3">
    <source>
        <dbReference type="EMBL" id="GHH88213.1"/>
    </source>
</evidence>
<feature type="domain" description="PucR C-terminal helix-turn-helix" evidence="2">
    <location>
        <begin position="36"/>
        <end position="86"/>
    </location>
</feature>
<evidence type="ECO:0000313" key="4">
    <source>
        <dbReference type="Proteomes" id="UP000603227"/>
    </source>
</evidence>
<dbReference type="EMBL" id="BNAT01000009">
    <property type="protein sequence ID" value="GHH88213.1"/>
    <property type="molecule type" value="Genomic_DNA"/>
</dbReference>
<dbReference type="Proteomes" id="UP000603227">
    <property type="component" value="Unassembled WGS sequence"/>
</dbReference>
<dbReference type="InterPro" id="IPR042070">
    <property type="entry name" value="PucR_C-HTH_sf"/>
</dbReference>
<dbReference type="Pfam" id="PF13556">
    <property type="entry name" value="HTH_30"/>
    <property type="match status" value="1"/>
</dbReference>
<dbReference type="PANTHER" id="PTHR33744:SF1">
    <property type="entry name" value="DNA-BINDING TRANSCRIPTIONAL ACTIVATOR ADER"/>
    <property type="match status" value="1"/>
</dbReference>
<evidence type="ECO:0000256" key="1">
    <source>
        <dbReference type="SAM" id="MobiDB-lite"/>
    </source>
</evidence>
<name>A0A919L8T6_9ACTN</name>
<reference evidence="3" key="2">
    <citation type="submission" date="2020-09" db="EMBL/GenBank/DDBJ databases">
        <authorList>
            <person name="Sun Q."/>
            <person name="Zhou Y."/>
        </authorList>
    </citation>
    <scope>NUCLEOTIDE SEQUENCE</scope>
    <source>
        <strain evidence="3">CGMCC 4.7403</strain>
    </source>
</reference>
<feature type="region of interest" description="Disordered" evidence="1">
    <location>
        <begin position="1"/>
        <end position="25"/>
    </location>
</feature>
<dbReference type="InterPro" id="IPR025736">
    <property type="entry name" value="PucR_C-HTH_dom"/>
</dbReference>
<accession>A0A919L8T6</accession>
<organism evidence="3 4">
    <name type="scientific">Streptomyces capitiformicae</name>
    <dbReference type="NCBI Taxonomy" id="2014920"/>
    <lineage>
        <taxon>Bacteria</taxon>
        <taxon>Bacillati</taxon>
        <taxon>Actinomycetota</taxon>
        <taxon>Actinomycetes</taxon>
        <taxon>Kitasatosporales</taxon>
        <taxon>Streptomycetaceae</taxon>
        <taxon>Streptomyces</taxon>
    </lineage>
</organism>
<dbReference type="RefSeq" id="WP_229913817.1">
    <property type="nucleotide sequence ID" value="NZ_BNAT01000009.1"/>
</dbReference>
<gene>
    <name evidence="3" type="ORF">GCM10017771_32680</name>
</gene>
<protein>
    <recommendedName>
        <fullName evidence="2">PucR C-terminal helix-turn-helix domain-containing protein</fullName>
    </recommendedName>
</protein>
<dbReference type="PANTHER" id="PTHR33744">
    <property type="entry name" value="CARBOHYDRATE DIACID REGULATOR"/>
    <property type="match status" value="1"/>
</dbReference>
<evidence type="ECO:0000259" key="2">
    <source>
        <dbReference type="Pfam" id="PF13556"/>
    </source>
</evidence>
<dbReference type="AlphaFoldDB" id="A0A919L8T6"/>
<keyword evidence="4" id="KW-1185">Reference proteome</keyword>
<dbReference type="Gene3D" id="1.10.10.2840">
    <property type="entry name" value="PucR C-terminal helix-turn-helix domain"/>
    <property type="match status" value="1"/>
</dbReference>
<sequence>MLIGGPTGKRHRRLPPQPPGASPSACSLLHADTETRQTLDTYLREQCSTTRTAERLFTHRNTVLRRLTPADDLLPRPLADNVTAVAAAPEVIRWRG</sequence>